<dbReference type="AlphaFoldDB" id="A0A3L6R953"/>
<evidence type="ECO:0000313" key="2">
    <source>
        <dbReference type="EMBL" id="RLM99192.1"/>
    </source>
</evidence>
<name>A0A3L6R953_PANMI</name>
<keyword evidence="3" id="KW-1185">Reference proteome</keyword>
<proteinExistence type="predicted"/>
<sequence length="165" mass="18653">MLLHNLPELADPQQQELHRNIRTLVERAAVQQRPTVRGRLRPNYDSRNVMHSRQLAHCGANVDQATADVADAHQPREAPPRRGSRLCDQDGEQSPSPDGPSPRAFGRCIQKVPFPPCFRPSTNIAKYTRETNPAVWLEDFRLACRAGGADDDYFIIQHLPICVRK</sequence>
<comment type="caution">
    <text evidence="2">The sequence shown here is derived from an EMBL/GenBank/DDBJ whole genome shotgun (WGS) entry which is preliminary data.</text>
</comment>
<reference evidence="3" key="1">
    <citation type="journal article" date="2019" name="Nat. Commun.">
        <title>The genome of broomcorn millet.</title>
        <authorList>
            <person name="Zou C."/>
            <person name="Miki D."/>
            <person name="Li D."/>
            <person name="Tang Q."/>
            <person name="Xiao L."/>
            <person name="Rajput S."/>
            <person name="Deng P."/>
            <person name="Jia W."/>
            <person name="Huang R."/>
            <person name="Zhang M."/>
            <person name="Sun Y."/>
            <person name="Hu J."/>
            <person name="Fu X."/>
            <person name="Schnable P.S."/>
            <person name="Li F."/>
            <person name="Zhang H."/>
            <person name="Feng B."/>
            <person name="Zhu X."/>
            <person name="Liu R."/>
            <person name="Schnable J.C."/>
            <person name="Zhu J.-K."/>
            <person name="Zhang H."/>
        </authorList>
    </citation>
    <scope>NUCLEOTIDE SEQUENCE [LARGE SCALE GENOMIC DNA]</scope>
</reference>
<evidence type="ECO:0000313" key="3">
    <source>
        <dbReference type="Proteomes" id="UP000275267"/>
    </source>
</evidence>
<accession>A0A3L6R953</accession>
<organism evidence="2 3">
    <name type="scientific">Panicum miliaceum</name>
    <name type="common">Proso millet</name>
    <name type="synonym">Broomcorn millet</name>
    <dbReference type="NCBI Taxonomy" id="4540"/>
    <lineage>
        <taxon>Eukaryota</taxon>
        <taxon>Viridiplantae</taxon>
        <taxon>Streptophyta</taxon>
        <taxon>Embryophyta</taxon>
        <taxon>Tracheophyta</taxon>
        <taxon>Spermatophyta</taxon>
        <taxon>Magnoliopsida</taxon>
        <taxon>Liliopsida</taxon>
        <taxon>Poales</taxon>
        <taxon>Poaceae</taxon>
        <taxon>PACMAD clade</taxon>
        <taxon>Panicoideae</taxon>
        <taxon>Panicodae</taxon>
        <taxon>Paniceae</taxon>
        <taxon>Panicinae</taxon>
        <taxon>Panicum</taxon>
        <taxon>Panicum sect. Panicum</taxon>
    </lineage>
</organism>
<feature type="region of interest" description="Disordered" evidence="1">
    <location>
        <begin position="62"/>
        <end position="105"/>
    </location>
</feature>
<gene>
    <name evidence="2" type="ORF">C2845_PM06G24830</name>
</gene>
<protein>
    <submittedName>
        <fullName evidence="2">Prpol</fullName>
    </submittedName>
</protein>
<evidence type="ECO:0000256" key="1">
    <source>
        <dbReference type="SAM" id="MobiDB-lite"/>
    </source>
</evidence>
<dbReference type="Proteomes" id="UP000275267">
    <property type="component" value="Unassembled WGS sequence"/>
</dbReference>
<feature type="compositionally biased region" description="Basic and acidic residues" evidence="1">
    <location>
        <begin position="70"/>
        <end position="88"/>
    </location>
</feature>
<dbReference type="EMBL" id="PQIB02000009">
    <property type="protein sequence ID" value="RLM99192.1"/>
    <property type="molecule type" value="Genomic_DNA"/>
</dbReference>